<protein>
    <submittedName>
        <fullName evidence="2">Uncharacterized protein</fullName>
    </submittedName>
</protein>
<evidence type="ECO:0000313" key="3">
    <source>
        <dbReference type="Proteomes" id="UP001576774"/>
    </source>
</evidence>
<organism evidence="2 3">
    <name type="scientific">Floridaenema aerugineum BLCC-F46</name>
    <dbReference type="NCBI Taxonomy" id="3153654"/>
    <lineage>
        <taxon>Bacteria</taxon>
        <taxon>Bacillati</taxon>
        <taxon>Cyanobacteriota</taxon>
        <taxon>Cyanophyceae</taxon>
        <taxon>Oscillatoriophycideae</taxon>
        <taxon>Aerosakkonematales</taxon>
        <taxon>Aerosakkonemataceae</taxon>
        <taxon>Floridanema</taxon>
        <taxon>Floridanema aerugineum</taxon>
    </lineage>
</organism>
<dbReference type="RefSeq" id="WP_413268999.1">
    <property type="nucleotide sequence ID" value="NZ_JBHFNQ010000027.1"/>
</dbReference>
<name>A0ABV4X0K2_9CYAN</name>
<accession>A0ABV4X0K2</accession>
<dbReference type="Proteomes" id="UP001576774">
    <property type="component" value="Unassembled WGS sequence"/>
</dbReference>
<keyword evidence="3" id="KW-1185">Reference proteome</keyword>
<proteinExistence type="predicted"/>
<gene>
    <name evidence="2" type="ORF">ACE1CC_03030</name>
</gene>
<keyword evidence="1" id="KW-0175">Coiled coil</keyword>
<comment type="caution">
    <text evidence="2">The sequence shown here is derived from an EMBL/GenBank/DDBJ whole genome shotgun (WGS) entry which is preliminary data.</text>
</comment>
<sequence>MTFQTAKIQALIAEIDAVLSKDSKSRFSWLVGDGNADRQMLERVRQQLQKWQEQLTIVQATGAETQVAEIASYQILVEQTEASGERSLLSESLQTEIALLQQQRQELLNEIRLLQQQRQALIEPEVLVYQQQFVRELSQELIKRLQETVNQKLAETLEKIQAVQLLNEDVETTWQPETELPKLQFIELETTAINPQLELLAASVKPLPYAGVELTKEISKASVEALADNGVELTTEISENQENADFIRAQLKQNDTISALTDLIEDAGETTASPEEDLLTTDLAVTKPKVDLWLGNNIVEQLNEDLSELEGVEQLEVLPPEGVIESITSGTERIDLDLNEDFSELGGVEQLEVLPLEDIIETISDATDSIDLDLAAAVEQEQEKINAAIPEHILAEFEDLFGDSNNSSIAVINAELKPSETPELANNQESVEAEKKN</sequence>
<feature type="coiled-coil region" evidence="1">
    <location>
        <begin position="90"/>
        <end position="155"/>
    </location>
</feature>
<evidence type="ECO:0000313" key="2">
    <source>
        <dbReference type="EMBL" id="MFB2875846.1"/>
    </source>
</evidence>
<reference evidence="2 3" key="1">
    <citation type="submission" date="2024-09" db="EMBL/GenBank/DDBJ databases">
        <title>Floridaenema gen nov. (Aerosakkonemataceae, Aerosakkonematales ord. nov., Cyanobacteria) from benthic tropical and subtropical fresh waters, with the description of four new species.</title>
        <authorList>
            <person name="Moretto J.A."/>
            <person name="Berthold D.E."/>
            <person name="Lefler F.W."/>
            <person name="Huang I.-S."/>
            <person name="Laughinghouse H. IV."/>
        </authorList>
    </citation>
    <scope>NUCLEOTIDE SEQUENCE [LARGE SCALE GENOMIC DNA]</scope>
    <source>
        <strain evidence="2 3">BLCC-F46</strain>
    </source>
</reference>
<dbReference type="EMBL" id="JBHFNQ010000027">
    <property type="protein sequence ID" value="MFB2875846.1"/>
    <property type="molecule type" value="Genomic_DNA"/>
</dbReference>
<evidence type="ECO:0000256" key="1">
    <source>
        <dbReference type="SAM" id="Coils"/>
    </source>
</evidence>